<dbReference type="InterPro" id="IPR002885">
    <property type="entry name" value="PPR_rpt"/>
</dbReference>
<feature type="repeat" description="PPR" evidence="2">
    <location>
        <begin position="848"/>
        <end position="882"/>
    </location>
</feature>
<accession>A0A812RJ47</accession>
<evidence type="ECO:0008006" key="5">
    <source>
        <dbReference type="Google" id="ProtNLM"/>
    </source>
</evidence>
<evidence type="ECO:0000256" key="2">
    <source>
        <dbReference type="PROSITE-ProRule" id="PRU00708"/>
    </source>
</evidence>
<feature type="repeat" description="PPR" evidence="2">
    <location>
        <begin position="743"/>
        <end position="777"/>
    </location>
</feature>
<feature type="repeat" description="PPR" evidence="2">
    <location>
        <begin position="813"/>
        <end position="847"/>
    </location>
</feature>
<dbReference type="Pfam" id="PF13041">
    <property type="entry name" value="PPR_2"/>
    <property type="match status" value="3"/>
</dbReference>
<protein>
    <recommendedName>
        <fullName evidence="5">Pentatricopeptide repeat-containing protein, mitochondrial</fullName>
    </recommendedName>
</protein>
<dbReference type="Proteomes" id="UP000604046">
    <property type="component" value="Unassembled WGS sequence"/>
</dbReference>
<keyword evidence="1" id="KW-0677">Repeat</keyword>
<dbReference type="Pfam" id="PF01535">
    <property type="entry name" value="PPR"/>
    <property type="match status" value="5"/>
</dbReference>
<dbReference type="NCBIfam" id="TIGR00756">
    <property type="entry name" value="PPR"/>
    <property type="match status" value="7"/>
</dbReference>
<dbReference type="PANTHER" id="PTHR47936">
    <property type="entry name" value="PPR_LONG DOMAIN-CONTAINING PROTEIN"/>
    <property type="match status" value="1"/>
</dbReference>
<dbReference type="EMBL" id="CAJNDS010002341">
    <property type="protein sequence ID" value="CAE7441263.1"/>
    <property type="molecule type" value="Genomic_DNA"/>
</dbReference>
<keyword evidence="4" id="KW-1185">Reference proteome</keyword>
<dbReference type="PANTHER" id="PTHR47936:SF1">
    <property type="entry name" value="PENTATRICOPEPTIDE REPEAT-CONTAINING PROTEIN GUN1, CHLOROPLASTIC"/>
    <property type="match status" value="1"/>
</dbReference>
<dbReference type="PROSITE" id="PS51375">
    <property type="entry name" value="PPR"/>
    <property type="match status" value="8"/>
</dbReference>
<evidence type="ECO:0000313" key="4">
    <source>
        <dbReference type="Proteomes" id="UP000604046"/>
    </source>
</evidence>
<feature type="repeat" description="PPR" evidence="2">
    <location>
        <begin position="564"/>
        <end position="598"/>
    </location>
</feature>
<dbReference type="InterPro" id="IPR011990">
    <property type="entry name" value="TPR-like_helical_dom_sf"/>
</dbReference>
<dbReference type="AlphaFoldDB" id="A0A812RJ47"/>
<evidence type="ECO:0000313" key="3">
    <source>
        <dbReference type="EMBL" id="CAE7441263.1"/>
    </source>
</evidence>
<organism evidence="3 4">
    <name type="scientific">Symbiodinium natans</name>
    <dbReference type="NCBI Taxonomy" id="878477"/>
    <lineage>
        <taxon>Eukaryota</taxon>
        <taxon>Sar</taxon>
        <taxon>Alveolata</taxon>
        <taxon>Dinophyceae</taxon>
        <taxon>Suessiales</taxon>
        <taxon>Symbiodiniaceae</taxon>
        <taxon>Symbiodinium</taxon>
    </lineage>
</organism>
<comment type="caution">
    <text evidence="3">The sequence shown here is derived from an EMBL/GenBank/DDBJ whole genome shotgun (WGS) entry which is preliminary data.</text>
</comment>
<evidence type="ECO:0000256" key="1">
    <source>
        <dbReference type="ARBA" id="ARBA00022737"/>
    </source>
</evidence>
<sequence>MTTSSIELAGVDEEVSVIGMIWSCVNEAAWFAAGFLLFRLALRYNLLPSSIELWTPQALRTKGTKGGKSPSASKRCLATQAICERSEAGDHQAVLAKWNELREQRGRPEAASLQLPALEAVAEALATREPNKLADELTQFLSLHPLMARPSTTHGLVASILKSGHPELAQAFVEQMEAEKMQSAVGPKVYDMILGQFAAKGFYAKVTTHLARREPDSETWASGLNAAVRGFLQGGHLKLAIKCAQELQEQGHPVSPASAAAILDASCSKKEFSLAKVLDMLEGVSLPMESAAAVMSTCLKMDDTVSARKLEARVRAHGQVPFAVLEPLLKLAAKHDEEWAQRLMQEMQERNMFLSEGLCGLVLSRCGEARHIQLAEVVQQYLRDRKMTSLATYKTLMKVYATCDLLDRACDLYDDILADGISPDSVMYGCLAKFAAKCGRDSLSDRLFSAASDKPEGGDSQNYMWLIRSAGQRHDVQRAINLLRQLQNQKAVTVDAAIYNSVLDVCMSNGATQQAETIFQEMLQKKLDTLITYNTLMKGYAMKGDLSRARRLLQDMQEAGLKPNSASFNCLISAAVTGGDYQQAWSIFESMRKCGVEADSFTVCILMKIVRKATNRRDAQRALSVLDASEVDICKDEVLLNTVLDACIHLKDTRRLDWILRDFEAATLLPSVQNYGLIIKAYACLRQTRKCWSVWHEMTDKSQRGLVPSDVALSCMLDSIVSAGQVEDAVALFEQWRTVVPPNTIIYSNLIKGFAAQGDADRALDMYRQLRAEGLKMNLVAYSTLIDAQARAGKIDRAHSLLQEMKEDGVEPNTITYSSLVKGHCKEGDLDGALKVFEQMVASGVLPDTVMYNTLLDGAVRACRFSLCDQLLKEMSQSGAEPSNFTLSIVVKMWGKRKKLDKAFEVVRSHAEARTLQLDSKLCTCLMSACFHNGAPQRALSALEEMKTWPNCDGPDSGTYEQLIEQLVKASWKS</sequence>
<feature type="repeat" description="PPR" evidence="2">
    <location>
        <begin position="495"/>
        <end position="525"/>
    </location>
</feature>
<dbReference type="SUPFAM" id="SSF48452">
    <property type="entry name" value="TPR-like"/>
    <property type="match status" value="1"/>
</dbReference>
<feature type="repeat" description="PPR" evidence="2">
    <location>
        <begin position="529"/>
        <end position="563"/>
    </location>
</feature>
<proteinExistence type="predicted"/>
<reference evidence="3" key="1">
    <citation type="submission" date="2021-02" db="EMBL/GenBank/DDBJ databases">
        <authorList>
            <person name="Dougan E. K."/>
            <person name="Rhodes N."/>
            <person name="Thang M."/>
            <person name="Chan C."/>
        </authorList>
    </citation>
    <scope>NUCLEOTIDE SEQUENCE</scope>
</reference>
<feature type="repeat" description="PPR" evidence="2">
    <location>
        <begin position="778"/>
        <end position="812"/>
    </location>
</feature>
<dbReference type="OrthoDB" id="185373at2759"/>
<name>A0A812RJ47_9DINO</name>
<gene>
    <name evidence="3" type="ORF">SNAT2548_LOCUS23985</name>
</gene>
<feature type="repeat" description="PPR" evidence="2">
    <location>
        <begin position="389"/>
        <end position="423"/>
    </location>
</feature>
<dbReference type="SUPFAM" id="SSF81901">
    <property type="entry name" value="HCP-like"/>
    <property type="match status" value="1"/>
</dbReference>
<dbReference type="Gene3D" id="1.25.40.10">
    <property type="entry name" value="Tetratricopeptide repeat domain"/>
    <property type="match status" value="6"/>
</dbReference>